<dbReference type="HOGENOM" id="CLU_2632357_0_0_7"/>
<reference evidence="2" key="2">
    <citation type="journal article" date="2013" name="Stand. Genomic Sci.">
        <title>Complete genome sequence of Desulfocapsa sulfexigens, a marine deltaproteobacterium specialized in disproportionating inorganic sulfur compounds.</title>
        <authorList>
            <person name="Finster K.W."/>
            <person name="Kjeldsen K.U."/>
            <person name="Kube M."/>
            <person name="Reinhardt R."/>
            <person name="Mussmann M."/>
            <person name="Amann R."/>
            <person name="Schreiber L."/>
        </authorList>
    </citation>
    <scope>NUCLEOTIDE SEQUENCE [LARGE SCALE GENOMIC DNA]</scope>
    <source>
        <strain evidence="2">DSM 10523 / SB164P1</strain>
    </source>
</reference>
<dbReference type="STRING" id="1322246.BN4_20130"/>
<keyword evidence="2" id="KW-1185">Reference proteome</keyword>
<gene>
    <name evidence="1" type="ordered locus">BN4_20130</name>
</gene>
<sequence>MTILPAYIVDGKLFGNELLKKKWEARKREEHIQTDVVQTLDQVLNAEDLILNPVSRQNTKIREGTGSLSIVPMVQES</sequence>
<evidence type="ECO:0000313" key="2">
    <source>
        <dbReference type="Proteomes" id="UP000011724"/>
    </source>
</evidence>
<dbReference type="BioCyc" id="DPIE1322246:BN4_RS14885-MONOMER"/>
<protein>
    <submittedName>
        <fullName evidence="1">Uncharacterized protein</fullName>
    </submittedName>
</protein>
<dbReference type="RefSeq" id="WP_015416234.1">
    <property type="nucleotide sequence ID" value="NC_020409.1"/>
</dbReference>
<proteinExistence type="predicted"/>
<dbReference type="Proteomes" id="UP000011724">
    <property type="component" value="Chromosome"/>
</dbReference>
<dbReference type="EMBL" id="FO203427">
    <property type="protein sequence ID" value="CCH50192.1"/>
    <property type="molecule type" value="Genomic_DNA"/>
</dbReference>
<dbReference type="AlphaFoldDB" id="M1WU35"/>
<dbReference type="PATRIC" id="fig|879567.3.peg.3188"/>
<evidence type="ECO:0000313" key="1">
    <source>
        <dbReference type="EMBL" id="CCH50192.1"/>
    </source>
</evidence>
<accession>M1WU35</accession>
<organism evidence="1 2">
    <name type="scientific">Pseudodesulfovibrio piezophilus (strain DSM 21447 / JCM 15486 / C1TLV30)</name>
    <name type="common">Desulfovibrio piezophilus</name>
    <dbReference type="NCBI Taxonomy" id="1322246"/>
    <lineage>
        <taxon>Bacteria</taxon>
        <taxon>Pseudomonadati</taxon>
        <taxon>Thermodesulfobacteriota</taxon>
        <taxon>Desulfovibrionia</taxon>
        <taxon>Desulfovibrionales</taxon>
        <taxon>Desulfovibrionaceae</taxon>
    </lineage>
</organism>
<reference evidence="1 2" key="1">
    <citation type="journal article" date="2013" name="PLoS ONE">
        <title>The first genomic and proteomic characterization of a deep-sea sulfate reducer: insights into the piezophilic lifestyle of Desulfovibrio piezophilus.</title>
        <authorList>
            <person name="Pradel N."/>
            <person name="Ji B."/>
            <person name="Gimenez G."/>
            <person name="Talla E."/>
            <person name="Lenoble P."/>
            <person name="Garel M."/>
            <person name="Tamburini C."/>
            <person name="Fourquet P."/>
            <person name="Lebrun R."/>
            <person name="Bertin P."/>
            <person name="Denis Y."/>
            <person name="Pophillat M."/>
            <person name="Barbe V."/>
            <person name="Ollivier B."/>
            <person name="Dolla A."/>
        </authorList>
    </citation>
    <scope>NUCLEOTIDE SEQUENCE [LARGE SCALE GENOMIC DNA]</scope>
    <source>
        <strain evidence="2">DSM 10523 / SB164P1</strain>
    </source>
</reference>
<dbReference type="KEGG" id="dpi:BN4_20130"/>
<name>M1WU35_PSEP2</name>